<reference evidence="1 2" key="1">
    <citation type="submission" date="2018-07" db="EMBL/GenBank/DDBJ databases">
        <title>Genomic Encyclopedia of Type Strains, Phase III (KMG-III): the genomes of soil and plant-associated and newly described type strains.</title>
        <authorList>
            <person name="Whitman W."/>
        </authorList>
    </citation>
    <scope>NUCLEOTIDE SEQUENCE [LARGE SCALE GENOMIC DNA]</scope>
    <source>
        <strain evidence="1 2">CECT 7506</strain>
    </source>
</reference>
<evidence type="ECO:0000313" key="2">
    <source>
        <dbReference type="Proteomes" id="UP000252415"/>
    </source>
</evidence>
<sequence length="236" mass="27889">MPAKKIIIGIEFNNRSKPDNDWKIGLTKSWIEYRMKIFMTYTLQSLKKQTNQKFSVLVRYAKDSERIIKRTLKKYNPLPSNIQFVSNDLYLETQKKLTKGCNYLYLVRLDCDDTYHKSLIQQLHNYQPKRSTLALINQKGYVYDSSRHRIAAVTKSSPPFYTLIYKTNEYFNGKRYKLPGGHPSVIKLRHEILNKKGKRNYLIVIHQKNTLNQRMLSKKNFVSNRSKVNAVLKSFI</sequence>
<comment type="caution">
    <text evidence="1">The sequence shown here is derived from an EMBL/GenBank/DDBJ whole genome shotgun (WGS) entry which is preliminary data.</text>
</comment>
<dbReference type="Gene3D" id="3.90.550.10">
    <property type="entry name" value="Spore Coat Polysaccharide Biosynthesis Protein SpsA, Chain A"/>
    <property type="match status" value="1"/>
</dbReference>
<dbReference type="EMBL" id="QPJD01000005">
    <property type="protein sequence ID" value="RCW49172.1"/>
    <property type="molecule type" value="Genomic_DNA"/>
</dbReference>
<dbReference type="Proteomes" id="UP000252415">
    <property type="component" value="Unassembled WGS sequence"/>
</dbReference>
<organism evidence="1 2">
    <name type="scientific">Paenibacillus prosopidis</name>
    <dbReference type="NCBI Taxonomy" id="630520"/>
    <lineage>
        <taxon>Bacteria</taxon>
        <taxon>Bacillati</taxon>
        <taxon>Bacillota</taxon>
        <taxon>Bacilli</taxon>
        <taxon>Bacillales</taxon>
        <taxon>Paenibacillaceae</taxon>
        <taxon>Paenibacillus</taxon>
    </lineage>
</organism>
<accession>A0A368W7M6</accession>
<gene>
    <name evidence="1" type="ORF">DFP97_105357</name>
</gene>
<proteinExistence type="predicted"/>
<evidence type="ECO:0000313" key="1">
    <source>
        <dbReference type="EMBL" id="RCW49172.1"/>
    </source>
</evidence>
<dbReference type="CDD" id="cd00761">
    <property type="entry name" value="Glyco_tranf_GTA_type"/>
    <property type="match status" value="1"/>
</dbReference>
<dbReference type="OrthoDB" id="9771846at2"/>
<dbReference type="Pfam" id="PF11316">
    <property type="entry name" value="Rhamno_transf"/>
    <property type="match status" value="1"/>
</dbReference>
<dbReference type="SUPFAM" id="SSF53448">
    <property type="entry name" value="Nucleotide-diphospho-sugar transferases"/>
    <property type="match status" value="1"/>
</dbReference>
<dbReference type="GO" id="GO:0016740">
    <property type="term" value="F:transferase activity"/>
    <property type="evidence" value="ECO:0007669"/>
    <property type="project" value="UniProtKB-KW"/>
</dbReference>
<dbReference type="InterPro" id="IPR021466">
    <property type="entry name" value="Put_rhamnosyl_transferase"/>
</dbReference>
<dbReference type="RefSeq" id="WP_114379896.1">
    <property type="nucleotide sequence ID" value="NZ_QPJD01000005.1"/>
</dbReference>
<dbReference type="InterPro" id="IPR029044">
    <property type="entry name" value="Nucleotide-diphossugar_trans"/>
</dbReference>
<dbReference type="AlphaFoldDB" id="A0A368W7M6"/>
<keyword evidence="2" id="KW-1185">Reference proteome</keyword>
<protein>
    <submittedName>
        <fullName evidence="1">Putative rhamnosyltransferase</fullName>
    </submittedName>
</protein>
<keyword evidence="1" id="KW-0808">Transferase</keyword>
<name>A0A368W7M6_9BACL</name>